<dbReference type="Pfam" id="PF17992">
    <property type="entry name" value="Agarase_CBM"/>
    <property type="match status" value="1"/>
</dbReference>
<dbReference type="InterPro" id="IPR040669">
    <property type="entry name" value="Agarase_CBM"/>
</dbReference>
<dbReference type="Gene3D" id="3.20.20.80">
    <property type="entry name" value="Glycosidases"/>
    <property type="match status" value="1"/>
</dbReference>
<dbReference type="RefSeq" id="WP_187805361.1">
    <property type="nucleotide sequence ID" value="NZ_LZEU01000001.1"/>
</dbReference>
<name>A0ABR7RY33_AQUAC</name>
<evidence type="ECO:0000313" key="4">
    <source>
        <dbReference type="EMBL" id="MBC9250257.1"/>
    </source>
</evidence>
<gene>
    <name evidence="4" type="ORF">A9179_08220</name>
</gene>
<reference evidence="4 5" key="1">
    <citation type="submission" date="2016-06" db="EMBL/GenBank/DDBJ databases">
        <authorList>
            <person name="Ramos C."/>
            <person name="Pintado A."/>
            <person name="Crespo-Gomez J.I."/>
        </authorList>
    </citation>
    <scope>NUCLEOTIDE SEQUENCE [LARGE SCALE GENOMIC DNA]</scope>
    <source>
        <strain evidence="4 5">AVO110</strain>
    </source>
</reference>
<accession>A0ABR7RY33</accession>
<dbReference type="Proteomes" id="UP000744555">
    <property type="component" value="Unassembled WGS sequence"/>
</dbReference>
<comment type="caution">
    <text evidence="4">The sequence shown here is derived from an EMBL/GenBank/DDBJ whole genome shotgun (WGS) entry which is preliminary data.</text>
</comment>
<keyword evidence="2" id="KW-0732">Signal</keyword>
<dbReference type="InterPro" id="IPR017853">
    <property type="entry name" value="GH"/>
</dbReference>
<evidence type="ECO:0000259" key="3">
    <source>
        <dbReference type="Pfam" id="PF17992"/>
    </source>
</evidence>
<dbReference type="EMBL" id="LZEU01000001">
    <property type="protein sequence ID" value="MBC9250257.1"/>
    <property type="molecule type" value="Genomic_DNA"/>
</dbReference>
<feature type="signal peptide" evidence="2">
    <location>
        <begin position="1"/>
        <end position="20"/>
    </location>
</feature>
<protein>
    <submittedName>
        <fullName evidence="4">Beta-agarase</fullName>
    </submittedName>
</protein>
<dbReference type="Gene3D" id="2.60.120.430">
    <property type="entry name" value="Galactose-binding lectin"/>
    <property type="match status" value="1"/>
</dbReference>
<dbReference type="SUPFAM" id="SSF51445">
    <property type="entry name" value="(Trans)glycosidases"/>
    <property type="match status" value="1"/>
</dbReference>
<evidence type="ECO:0000256" key="2">
    <source>
        <dbReference type="SAM" id="SignalP"/>
    </source>
</evidence>
<feature type="chain" id="PRO_5045046537" evidence="2">
    <location>
        <begin position="21"/>
        <end position="801"/>
    </location>
</feature>
<organism evidence="4 5">
    <name type="scientific">Aquipseudomonas alcaligenes</name>
    <name type="common">Pseudomonas alcaligenes</name>
    <dbReference type="NCBI Taxonomy" id="43263"/>
    <lineage>
        <taxon>Bacteria</taxon>
        <taxon>Pseudomonadati</taxon>
        <taxon>Pseudomonadota</taxon>
        <taxon>Gammaproteobacteria</taxon>
        <taxon>Pseudomonadales</taxon>
        <taxon>Pseudomonadaceae</taxon>
        <taxon>Aquipseudomonas</taxon>
    </lineage>
</organism>
<proteinExistence type="predicted"/>
<sequence length="801" mass="86767">MIRRSLPAVFAFLLASPAIAAPAGQQTLFSFIKPTDVVKVESEQASFPELTAEPTAEGEVLRRFTFNAAEHPSLRLAPQSGDWDWSQSGAVSLRVQNAMDWAITLNVQIESRDGKILTSHIALPAGPAQTLLVPLAATSPLARGMRAGPPMPVSLDGQRVLLAETVSGELSAAQVSAVILSLDKPAAAQSILLGRFGVQDAASAQQAAYDGSIDAWGQYSRGQWPEKISSDQQLRESAKREAEQLKAWLGKRPQQDRFGGWLNGPSFEASGFFRTEKRDDRWFLVTPEGHPFYSLGVNAVSAWQSQTYVEGRESLFQKLPKDDEALAAYYGKRDSRSSTGASRGRAFDHGRWFDFYRANLQRSYAQPCPAAAAPSAAPAGAAPATAEVAPCPKAALDEQRWAQHSLDRLQAWGFNSLGNWSDNTLGAAQRMPYSLPLSISGDYATISTGLDWWGGMPDPFDPRFAMAAERAIAIAARDRREDPWLLGFFADNELAWAAPGNEPKARYALAYGTLRLTTDVPAKRAFLKQLRDKYRNQSGLSKAWGIELGAWELMEDPGFEAPLPSAEHPQIEEDLQNFQRLFAETYFKTIADSLKWHAPNHLLLGGRFAISTPEAIAACAKYCDVLSFNLYVPEPQQGQDFAALRALDKPVLISEFHFGSRDRGPFWGGVSEVYKEEERGPAYAKFLGKALEEPVIVGVHWFQYLDQPATGRLLDGENGHFGLVGITDRPWQGFVEAVRKANLKVPETLLGKLTNKAPAKPSEGGGEHAGAGDAAAGGPGGAGGPGDGGAGGHDGPGDGHE</sequence>
<feature type="region of interest" description="Disordered" evidence="1">
    <location>
        <begin position="754"/>
        <end position="801"/>
    </location>
</feature>
<keyword evidence="5" id="KW-1185">Reference proteome</keyword>
<feature type="compositionally biased region" description="Gly residues" evidence="1">
    <location>
        <begin position="763"/>
        <end position="794"/>
    </location>
</feature>
<feature type="domain" description="Agarase CBM-like" evidence="3">
    <location>
        <begin position="63"/>
        <end position="151"/>
    </location>
</feature>
<evidence type="ECO:0000256" key="1">
    <source>
        <dbReference type="SAM" id="MobiDB-lite"/>
    </source>
</evidence>
<evidence type="ECO:0000313" key="5">
    <source>
        <dbReference type="Proteomes" id="UP000744555"/>
    </source>
</evidence>